<dbReference type="InterPro" id="IPR001279">
    <property type="entry name" value="Metallo-B-lactamas"/>
</dbReference>
<evidence type="ECO:0000313" key="9">
    <source>
        <dbReference type="Proteomes" id="UP000199017"/>
    </source>
</evidence>
<dbReference type="Pfam" id="PF03772">
    <property type="entry name" value="Competence"/>
    <property type="match status" value="1"/>
</dbReference>
<dbReference type="RefSeq" id="WP_170031486.1">
    <property type="nucleotide sequence ID" value="NZ_FNDU01000013.1"/>
</dbReference>
<feature type="domain" description="Metallo-beta-lactamase" evidence="7">
    <location>
        <begin position="509"/>
        <end position="719"/>
    </location>
</feature>
<evidence type="ECO:0000313" key="8">
    <source>
        <dbReference type="EMBL" id="SDI85024.1"/>
    </source>
</evidence>
<keyword evidence="4 6" id="KW-1133">Transmembrane helix</keyword>
<evidence type="ECO:0000256" key="3">
    <source>
        <dbReference type="ARBA" id="ARBA00022692"/>
    </source>
</evidence>
<feature type="transmembrane region" description="Helical" evidence="6">
    <location>
        <begin position="416"/>
        <end position="438"/>
    </location>
</feature>
<accession>A0A1G8NXT5</accession>
<feature type="transmembrane region" description="Helical" evidence="6">
    <location>
        <begin position="308"/>
        <end position="323"/>
    </location>
</feature>
<protein>
    <submittedName>
        <fullName evidence="8">Competence protein ComEC</fullName>
    </submittedName>
</protein>
<keyword evidence="2" id="KW-1003">Cell membrane</keyword>
<feature type="transmembrane region" description="Helical" evidence="6">
    <location>
        <begin position="380"/>
        <end position="404"/>
    </location>
</feature>
<dbReference type="STRING" id="930129.SAMN05216352_11333"/>
<dbReference type="InterPro" id="IPR004477">
    <property type="entry name" value="ComEC_N"/>
</dbReference>
<comment type="subcellular location">
    <subcellularLocation>
        <location evidence="1">Cell membrane</location>
        <topology evidence="1">Multi-pass membrane protein</topology>
    </subcellularLocation>
</comment>
<dbReference type="NCBIfam" id="TIGR00360">
    <property type="entry name" value="ComEC_N-term"/>
    <property type="match status" value="1"/>
</dbReference>
<evidence type="ECO:0000256" key="6">
    <source>
        <dbReference type="SAM" id="Phobius"/>
    </source>
</evidence>
<feature type="transmembrane region" description="Helical" evidence="6">
    <location>
        <begin position="230"/>
        <end position="252"/>
    </location>
</feature>
<feature type="transmembrane region" description="Helical" evidence="6">
    <location>
        <begin position="353"/>
        <end position="374"/>
    </location>
</feature>
<keyword evidence="3 6" id="KW-0812">Transmembrane</keyword>
<gene>
    <name evidence="8" type="ORF">SAMN05216352_11333</name>
</gene>
<dbReference type="InterPro" id="IPR035681">
    <property type="entry name" value="ComA-like_MBL"/>
</dbReference>
<feature type="transmembrane region" description="Helical" evidence="6">
    <location>
        <begin position="444"/>
        <end position="464"/>
    </location>
</feature>
<dbReference type="EMBL" id="FNDU01000013">
    <property type="protein sequence ID" value="SDI85024.1"/>
    <property type="molecule type" value="Genomic_DNA"/>
</dbReference>
<dbReference type="SUPFAM" id="SSF56281">
    <property type="entry name" value="Metallo-hydrolase/oxidoreductase"/>
    <property type="match status" value="1"/>
</dbReference>
<evidence type="ECO:0000256" key="1">
    <source>
        <dbReference type="ARBA" id="ARBA00004651"/>
    </source>
</evidence>
<dbReference type="InterPro" id="IPR052159">
    <property type="entry name" value="Competence_DNA_uptake"/>
</dbReference>
<sequence length="775" mass="87146">MVKNKIMLLAGPIAAASLSLTEFSAGALVFAVFVLILYVRLLNMKVITMLGMLSIFIFLRTESVVLSNVSTLIGDEIVVNGMVTDGPYRNGNRAQLHLKVNKKENLLVRVALHQHSDIRLLRTISPGINCSAKGKLVSPIPSVNFQAFDYSQYLKTKRIHWLFETTLSDITCGKPVFNPIYLMKKWRHSGLQWINDYFPSDLRGIAGALIFGDRHMLDPNIEQAYQKLGLIHLLAVSGLHVGLISGVLYYGFLRMGVSKQMTESLLLLFLPVYIIAAGASPSVIRAASMVMLFILLKKVNQRGKAIDLLVYLVIGYIFLNPYYLLHIGFQLSFIVSGALLLSASIIKKTNTFFMSLIVTFVAQTAALPVILFHFHEFSLLSFVLNFFFVPFISFIVLPSNFLIFASSIFLPSYTTYISIPLEFTVHLAHQFLLAVSSWNGLQIIFGKPSIFILSCLSLSLFWMFYELDTLGFHKKVLWPALIVIIVLCMQCFYPYVYKNGYVTILDVGQGDSILIELPYRKGVYLIDAGGTLQFPKKDWEKSDKPYDPGESIVVPYLKSKGISTLDKMIITHSHIDHYGGAFAASEELKVRQILYGKGSDFNQEELDFLTFVQHKRIPIKFVKNGNYWKEGKAQFQVLLPEGNEETGNERSIVIRAVIGGVTWLFTGDLEKEGEQALLKKYPKLQADILKIGHHGSNTSTTEPFINQLQSKMAFISAGRCNQFGHPHKETLETLEEFGLNVFRTDTQGAVRVTLQNDRLLEIEQALSHPLEVSCE</sequence>
<dbReference type="NCBIfam" id="TIGR00361">
    <property type="entry name" value="ComEC_Rec2"/>
    <property type="match status" value="1"/>
</dbReference>
<dbReference type="Pfam" id="PF13567">
    <property type="entry name" value="DUF4131"/>
    <property type="match status" value="1"/>
</dbReference>
<name>A0A1G8NXT5_9BACI</name>
<feature type="transmembrane region" description="Helical" evidence="6">
    <location>
        <begin position="272"/>
        <end position="296"/>
    </location>
</feature>
<keyword evidence="5 6" id="KW-0472">Membrane</keyword>
<dbReference type="Pfam" id="PF00753">
    <property type="entry name" value="Lactamase_B"/>
    <property type="match status" value="1"/>
</dbReference>
<reference evidence="8 9" key="1">
    <citation type="submission" date="2016-10" db="EMBL/GenBank/DDBJ databases">
        <authorList>
            <person name="de Groot N.N."/>
        </authorList>
    </citation>
    <scope>NUCLEOTIDE SEQUENCE [LARGE SCALE GENOMIC DNA]</scope>
    <source>
        <strain evidence="9">P4B,CCM 7963,CECT 7998,DSM 25260,IBRC-M 10614,KCTC 13821</strain>
    </source>
</reference>
<dbReference type="Gene3D" id="3.60.15.10">
    <property type="entry name" value="Ribonuclease Z/Hydroxyacylglutathione hydrolase-like"/>
    <property type="match status" value="1"/>
</dbReference>
<evidence type="ECO:0000256" key="4">
    <source>
        <dbReference type="ARBA" id="ARBA00022989"/>
    </source>
</evidence>
<feature type="transmembrane region" description="Helical" evidence="6">
    <location>
        <begin position="476"/>
        <end position="496"/>
    </location>
</feature>
<dbReference type="CDD" id="cd07731">
    <property type="entry name" value="ComA-like_MBL-fold"/>
    <property type="match status" value="1"/>
</dbReference>
<dbReference type="GO" id="GO:0030420">
    <property type="term" value="P:establishment of competence for transformation"/>
    <property type="evidence" value="ECO:0007669"/>
    <property type="project" value="InterPro"/>
</dbReference>
<evidence type="ECO:0000256" key="5">
    <source>
        <dbReference type="ARBA" id="ARBA00023136"/>
    </source>
</evidence>
<dbReference type="InterPro" id="IPR004797">
    <property type="entry name" value="Competence_ComEC/Rec2"/>
</dbReference>
<feature type="transmembrane region" description="Helical" evidence="6">
    <location>
        <begin position="329"/>
        <end position="346"/>
    </location>
</feature>
<evidence type="ECO:0000256" key="2">
    <source>
        <dbReference type="ARBA" id="ARBA00022475"/>
    </source>
</evidence>
<dbReference type="Proteomes" id="UP000199017">
    <property type="component" value="Unassembled WGS sequence"/>
</dbReference>
<dbReference type="InterPro" id="IPR036866">
    <property type="entry name" value="RibonucZ/Hydroxyglut_hydro"/>
</dbReference>
<dbReference type="GO" id="GO:0005886">
    <property type="term" value="C:plasma membrane"/>
    <property type="evidence" value="ECO:0007669"/>
    <property type="project" value="UniProtKB-SubCell"/>
</dbReference>
<dbReference type="PANTHER" id="PTHR30619">
    <property type="entry name" value="DNA INTERNALIZATION/COMPETENCE PROTEIN COMEC/REC2"/>
    <property type="match status" value="1"/>
</dbReference>
<dbReference type="PANTHER" id="PTHR30619:SF1">
    <property type="entry name" value="RECOMBINATION PROTEIN 2"/>
    <property type="match status" value="1"/>
</dbReference>
<evidence type="ECO:0000259" key="7">
    <source>
        <dbReference type="SMART" id="SM00849"/>
    </source>
</evidence>
<dbReference type="AlphaFoldDB" id="A0A1G8NXT5"/>
<proteinExistence type="predicted"/>
<keyword evidence="9" id="KW-1185">Reference proteome</keyword>
<dbReference type="SMART" id="SM00849">
    <property type="entry name" value="Lactamase_B"/>
    <property type="match status" value="1"/>
</dbReference>
<dbReference type="InterPro" id="IPR025405">
    <property type="entry name" value="DUF4131"/>
</dbReference>
<organism evidence="8 9">
    <name type="scientific">Alteribacillus bidgolensis</name>
    <dbReference type="NCBI Taxonomy" id="930129"/>
    <lineage>
        <taxon>Bacteria</taxon>
        <taxon>Bacillati</taxon>
        <taxon>Bacillota</taxon>
        <taxon>Bacilli</taxon>
        <taxon>Bacillales</taxon>
        <taxon>Bacillaceae</taxon>
        <taxon>Alteribacillus</taxon>
    </lineage>
</organism>